<proteinExistence type="predicted"/>
<evidence type="ECO:0000313" key="4">
    <source>
        <dbReference type="Proteomes" id="UP001165986"/>
    </source>
</evidence>
<dbReference type="CDD" id="cd17557">
    <property type="entry name" value="REC_Rcp-like"/>
    <property type="match status" value="1"/>
</dbReference>
<reference evidence="3" key="1">
    <citation type="submission" date="2019-07" db="EMBL/GenBank/DDBJ databases">
        <title>Toxilogical consequences of a new and cryptic species of cyanobacteria (Komarekiella delphini-convector) recovered from the epidermis of a bottlenose dolphin and 1500 ft. in the air.</title>
        <authorList>
            <person name="Brown A.O."/>
            <person name="Dvorak P."/>
            <person name="Villanueva C.D."/>
            <person name="Foss A.J."/>
            <person name="Garvey A.D."/>
            <person name="Gibson Q.A."/>
            <person name="Johansen J.R."/>
            <person name="Casamatta D.A."/>
        </authorList>
    </citation>
    <scope>NUCLEOTIDE SEQUENCE</scope>
    <source>
        <strain evidence="3">SJRDD-AB1</strain>
    </source>
</reference>
<feature type="domain" description="Response regulatory" evidence="2">
    <location>
        <begin position="8"/>
        <end position="147"/>
    </location>
</feature>
<dbReference type="RefSeq" id="WP_191757397.1">
    <property type="nucleotide sequence ID" value="NZ_VJXY01000008.1"/>
</dbReference>
<dbReference type="InterPro" id="IPR011006">
    <property type="entry name" value="CheY-like_superfamily"/>
</dbReference>
<evidence type="ECO:0000259" key="2">
    <source>
        <dbReference type="PROSITE" id="PS50110"/>
    </source>
</evidence>
<name>A0AA40SVP8_9NOST</name>
<gene>
    <name evidence="3" type="ORF">FNW02_10025</name>
</gene>
<dbReference type="Gene3D" id="3.40.50.2300">
    <property type="match status" value="1"/>
</dbReference>
<feature type="modified residue" description="4-aspartylphosphate" evidence="1">
    <location>
        <position position="80"/>
    </location>
</feature>
<dbReference type="GO" id="GO:0000160">
    <property type="term" value="P:phosphorelay signal transduction system"/>
    <property type="evidence" value="ECO:0007669"/>
    <property type="project" value="InterPro"/>
</dbReference>
<dbReference type="InterPro" id="IPR052893">
    <property type="entry name" value="TCS_response_regulator"/>
</dbReference>
<evidence type="ECO:0000313" key="3">
    <source>
        <dbReference type="EMBL" id="MBD6616161.1"/>
    </source>
</evidence>
<organism evidence="3 4">
    <name type="scientific">Komarekiella delphini-convector SJRDD-AB1</name>
    <dbReference type="NCBI Taxonomy" id="2593771"/>
    <lineage>
        <taxon>Bacteria</taxon>
        <taxon>Bacillati</taxon>
        <taxon>Cyanobacteriota</taxon>
        <taxon>Cyanophyceae</taxon>
        <taxon>Nostocales</taxon>
        <taxon>Nostocaceae</taxon>
        <taxon>Komarekiella</taxon>
        <taxon>Komarekiella delphini-convector</taxon>
    </lineage>
</organism>
<dbReference type="EMBL" id="VJXY01000008">
    <property type="protein sequence ID" value="MBD6616161.1"/>
    <property type="molecule type" value="Genomic_DNA"/>
</dbReference>
<dbReference type="AlphaFoldDB" id="A0AA40SVP8"/>
<dbReference type="InterPro" id="IPR001789">
    <property type="entry name" value="Sig_transdc_resp-reg_receiver"/>
</dbReference>
<evidence type="ECO:0000256" key="1">
    <source>
        <dbReference type="PROSITE-ProRule" id="PRU00169"/>
    </source>
</evidence>
<dbReference type="Pfam" id="PF00072">
    <property type="entry name" value="Response_reg"/>
    <property type="match status" value="1"/>
</dbReference>
<protein>
    <submittedName>
        <fullName evidence="3">Response regulator</fullName>
    </submittedName>
</protein>
<sequence length="160" mass="18512">MTKKLHEPLLVVEDSNEDFRMLQRLMRRMAVQNPIHRCTNGDEVLEFLYRDYQEESDVYGKGEVLCQPKAVLRPSVILLDLNLPGIDGRDILERLKQDRSFKEIPIVVFTTSSNPKDIELCYQKGANGYLVKPMDAQELKKTIQAFVDYWLEANTPPVLD</sequence>
<dbReference type="PANTHER" id="PTHR44520:SF2">
    <property type="entry name" value="RESPONSE REGULATOR RCP1"/>
    <property type="match status" value="1"/>
</dbReference>
<dbReference type="Proteomes" id="UP001165986">
    <property type="component" value="Unassembled WGS sequence"/>
</dbReference>
<accession>A0AA40SVP8</accession>
<dbReference type="SMART" id="SM00448">
    <property type="entry name" value="REC"/>
    <property type="match status" value="1"/>
</dbReference>
<keyword evidence="1" id="KW-0597">Phosphoprotein</keyword>
<keyword evidence="4" id="KW-1185">Reference proteome</keyword>
<comment type="caution">
    <text evidence="3">The sequence shown here is derived from an EMBL/GenBank/DDBJ whole genome shotgun (WGS) entry which is preliminary data.</text>
</comment>
<dbReference type="PROSITE" id="PS50110">
    <property type="entry name" value="RESPONSE_REGULATORY"/>
    <property type="match status" value="1"/>
</dbReference>
<dbReference type="SUPFAM" id="SSF52172">
    <property type="entry name" value="CheY-like"/>
    <property type="match status" value="1"/>
</dbReference>
<dbReference type="PANTHER" id="PTHR44520">
    <property type="entry name" value="RESPONSE REGULATOR RCP1-RELATED"/>
    <property type="match status" value="1"/>
</dbReference>